<evidence type="ECO:0000313" key="2">
    <source>
        <dbReference type="EMBL" id="CAL6071739.1"/>
    </source>
</evidence>
<keyword evidence="3" id="KW-1185">Reference proteome</keyword>
<protein>
    <submittedName>
        <fullName evidence="2">Hypothetical_protein</fullName>
    </submittedName>
</protein>
<reference evidence="2 3" key="2">
    <citation type="submission" date="2024-07" db="EMBL/GenBank/DDBJ databases">
        <authorList>
            <person name="Akdeniz Z."/>
        </authorList>
    </citation>
    <scope>NUCLEOTIDE SEQUENCE [LARGE SCALE GENOMIC DNA]</scope>
</reference>
<sequence>MYSLRQPKVVLHLNQHIDLRSYLCNYLQNGCYESWGQSISSVRASKFRDGENAITLQSVSSSSDLCQNNLQKQMQPINKSQQQQCDAYSLNARDIINQVNDSVNTI</sequence>
<accession>A0AA86QXQ4</accession>
<proteinExistence type="predicted"/>
<dbReference type="EMBL" id="CATOUU010000941">
    <property type="protein sequence ID" value="CAI9961474.1"/>
    <property type="molecule type" value="Genomic_DNA"/>
</dbReference>
<dbReference type="Proteomes" id="UP001642409">
    <property type="component" value="Unassembled WGS sequence"/>
</dbReference>
<gene>
    <name evidence="1" type="ORF">HINF_LOCUS49119</name>
    <name evidence="2" type="ORF">HINF_LOCUS55287</name>
</gene>
<evidence type="ECO:0000313" key="3">
    <source>
        <dbReference type="Proteomes" id="UP001642409"/>
    </source>
</evidence>
<evidence type="ECO:0000313" key="1">
    <source>
        <dbReference type="EMBL" id="CAI9961474.1"/>
    </source>
</evidence>
<organism evidence="1">
    <name type="scientific">Hexamita inflata</name>
    <dbReference type="NCBI Taxonomy" id="28002"/>
    <lineage>
        <taxon>Eukaryota</taxon>
        <taxon>Metamonada</taxon>
        <taxon>Diplomonadida</taxon>
        <taxon>Hexamitidae</taxon>
        <taxon>Hexamitinae</taxon>
        <taxon>Hexamita</taxon>
    </lineage>
</organism>
<comment type="caution">
    <text evidence="1">The sequence shown here is derived from an EMBL/GenBank/DDBJ whole genome shotgun (WGS) entry which is preliminary data.</text>
</comment>
<dbReference type="AlphaFoldDB" id="A0AA86QXQ4"/>
<name>A0AA86QXQ4_9EUKA</name>
<reference evidence="1" key="1">
    <citation type="submission" date="2023-06" db="EMBL/GenBank/DDBJ databases">
        <authorList>
            <person name="Kurt Z."/>
        </authorList>
    </citation>
    <scope>NUCLEOTIDE SEQUENCE</scope>
</reference>
<dbReference type="EMBL" id="CAXDID020000292">
    <property type="protein sequence ID" value="CAL6071739.1"/>
    <property type="molecule type" value="Genomic_DNA"/>
</dbReference>